<evidence type="ECO:0000259" key="4">
    <source>
        <dbReference type="Pfam" id="PF17782"/>
    </source>
</evidence>
<dbReference type="Gene3D" id="3.40.50.450">
    <property type="match status" value="1"/>
</dbReference>
<name>A0A367XDK2_9PROT</name>
<dbReference type="AlphaFoldDB" id="A0A367XDK2"/>
<keyword evidence="5" id="KW-0238">DNA-binding</keyword>
<dbReference type="EMBL" id="JPWH01000006">
    <property type="protein sequence ID" value="RCK51220.1"/>
    <property type="molecule type" value="Genomic_DNA"/>
</dbReference>
<dbReference type="Pfam" id="PF21102">
    <property type="entry name" value="DprA_N"/>
    <property type="match status" value="1"/>
</dbReference>
<sequence>MNSKTSQPERLPQSERLARMRLARSGQIGPVTFRRLLEQFGAARMALEALPDIIAKSRAKRPMQIATRDDTIAEIEMALAISARPIIWGDPEYPTALAAIEDAPPYFYVLGDPAFLNQSTIGIVGARNASLGGCQFAGKLGRELALAGYNVASGLARGIDGAAHEGAINALRKQTGNSSSGSSNAGVTIAVVAGGVDVIYPREHADLYRRICENGCVISEMAPGLKPQARHFPRRNRIISGLSQGIVVIEAGRNSGSLITARMAAEQGRDVFAVPGSPTDPRAAGPNSLIRDGAILCDSIDAILDVVGPAQGLRQFNAPVSAFNSDNRPAPAQSGVIDIAAILAGMEQDRATMPDDEETPKTEKTAQSPAKATAPKPQPSQSEQGFDTEKIYELLSSAPMAIDSLIRASNLSAGAVSTLLIELELAGRVERHPGNRVSRIPN</sequence>
<feature type="compositionally biased region" description="Basic and acidic residues" evidence="2">
    <location>
        <begin position="352"/>
        <end position="364"/>
    </location>
</feature>
<comment type="caution">
    <text evidence="5">The sequence shown here is derived from an EMBL/GenBank/DDBJ whole genome shotgun (WGS) entry which is preliminary data.</text>
</comment>
<feature type="domain" description="Smf/DprA SLOG" evidence="3">
    <location>
        <begin position="86"/>
        <end position="306"/>
    </location>
</feature>
<dbReference type="InterPro" id="IPR003488">
    <property type="entry name" value="DprA"/>
</dbReference>
<feature type="region of interest" description="Disordered" evidence="2">
    <location>
        <begin position="352"/>
        <end position="385"/>
    </location>
</feature>
<gene>
    <name evidence="5" type="ORF">TH25_09595</name>
</gene>
<accession>A0A367XDK2</accession>
<organism evidence="5 6">
    <name type="scientific">Thalassospira profundimaris</name>
    <dbReference type="NCBI Taxonomy" id="502049"/>
    <lineage>
        <taxon>Bacteria</taxon>
        <taxon>Pseudomonadati</taxon>
        <taxon>Pseudomonadota</taxon>
        <taxon>Alphaproteobacteria</taxon>
        <taxon>Rhodospirillales</taxon>
        <taxon>Thalassospiraceae</taxon>
        <taxon>Thalassospira</taxon>
    </lineage>
</organism>
<proteinExistence type="inferred from homology"/>
<dbReference type="NCBIfam" id="TIGR00732">
    <property type="entry name" value="dprA"/>
    <property type="match status" value="1"/>
</dbReference>
<evidence type="ECO:0000256" key="2">
    <source>
        <dbReference type="SAM" id="MobiDB-lite"/>
    </source>
</evidence>
<dbReference type="PANTHER" id="PTHR43022">
    <property type="entry name" value="PROTEIN SMF"/>
    <property type="match status" value="1"/>
</dbReference>
<evidence type="ECO:0000259" key="3">
    <source>
        <dbReference type="Pfam" id="PF02481"/>
    </source>
</evidence>
<dbReference type="InterPro" id="IPR041614">
    <property type="entry name" value="DprA_WH"/>
</dbReference>
<evidence type="ECO:0000256" key="1">
    <source>
        <dbReference type="ARBA" id="ARBA00006525"/>
    </source>
</evidence>
<evidence type="ECO:0000313" key="5">
    <source>
        <dbReference type="EMBL" id="RCK51220.1"/>
    </source>
</evidence>
<comment type="similarity">
    <text evidence="1">Belongs to the DprA/Smf family.</text>
</comment>
<feature type="domain" description="DprA winged helix" evidence="4">
    <location>
        <begin position="376"/>
        <end position="435"/>
    </location>
</feature>
<dbReference type="Proteomes" id="UP000252517">
    <property type="component" value="Unassembled WGS sequence"/>
</dbReference>
<reference evidence="5 6" key="1">
    <citation type="submission" date="2014-07" db="EMBL/GenBank/DDBJ databases">
        <title>Draft genome sequence of Thalassospira profundimaris S25-3-2.</title>
        <authorList>
            <person name="Lai Q."/>
            <person name="Shao Z."/>
        </authorList>
    </citation>
    <scope>NUCLEOTIDE SEQUENCE [LARGE SCALE GENOMIC DNA]</scope>
    <source>
        <strain evidence="5 6">S25-3-2</strain>
    </source>
</reference>
<dbReference type="Pfam" id="PF17782">
    <property type="entry name" value="WHD_DprA"/>
    <property type="match status" value="1"/>
</dbReference>
<dbReference type="SUPFAM" id="SSF102405">
    <property type="entry name" value="MCP/YpsA-like"/>
    <property type="match status" value="1"/>
</dbReference>
<dbReference type="GO" id="GO:0009294">
    <property type="term" value="P:DNA-mediated transformation"/>
    <property type="evidence" value="ECO:0007669"/>
    <property type="project" value="InterPro"/>
</dbReference>
<protein>
    <submittedName>
        <fullName evidence="5">DNA-binding protein</fullName>
    </submittedName>
</protein>
<dbReference type="InterPro" id="IPR036388">
    <property type="entry name" value="WH-like_DNA-bd_sf"/>
</dbReference>
<dbReference type="GO" id="GO:0003677">
    <property type="term" value="F:DNA binding"/>
    <property type="evidence" value="ECO:0007669"/>
    <property type="project" value="UniProtKB-KW"/>
</dbReference>
<dbReference type="PANTHER" id="PTHR43022:SF1">
    <property type="entry name" value="PROTEIN SMF"/>
    <property type="match status" value="1"/>
</dbReference>
<dbReference type="Pfam" id="PF02481">
    <property type="entry name" value="DNA_processg_A"/>
    <property type="match status" value="1"/>
</dbReference>
<dbReference type="Gene3D" id="1.10.10.10">
    <property type="entry name" value="Winged helix-like DNA-binding domain superfamily/Winged helix DNA-binding domain"/>
    <property type="match status" value="1"/>
</dbReference>
<evidence type="ECO:0000313" key="6">
    <source>
        <dbReference type="Proteomes" id="UP000252517"/>
    </source>
</evidence>
<dbReference type="InterPro" id="IPR057666">
    <property type="entry name" value="DrpA_SLOG"/>
</dbReference>